<dbReference type="AlphaFoldDB" id="A0A0B7BMP9"/>
<keyword evidence="1" id="KW-0812">Transmembrane</keyword>
<evidence type="ECO:0000313" key="3">
    <source>
        <dbReference type="EMBL" id="CEK93628.1"/>
    </source>
</evidence>
<reference evidence="2" key="1">
    <citation type="submission" date="2014-12" db="EMBL/GenBank/DDBJ databases">
        <title>Insight into the proteome of Arion vulgaris.</title>
        <authorList>
            <person name="Aradska J."/>
            <person name="Bulat T."/>
            <person name="Smidak R."/>
            <person name="Sarate P."/>
            <person name="Gangsoo J."/>
            <person name="Sialana F."/>
            <person name="Bilban M."/>
            <person name="Lubec G."/>
        </authorList>
    </citation>
    <scope>NUCLEOTIDE SEQUENCE</scope>
    <source>
        <tissue evidence="2">Skin</tissue>
    </source>
</reference>
<sequence>MVLLISKRAWYHIIKCNNNRKSFKGELMSPKMSYFGHVNVYHASIVYLSVMFVVPLKKCGVQHNF</sequence>
<evidence type="ECO:0000313" key="2">
    <source>
        <dbReference type="EMBL" id="CEK93626.1"/>
    </source>
</evidence>
<feature type="transmembrane region" description="Helical" evidence="1">
    <location>
        <begin position="34"/>
        <end position="56"/>
    </location>
</feature>
<gene>
    <name evidence="2" type="primary">ORF196353</name>
    <name evidence="3" type="synonym">ORF196359</name>
</gene>
<name>A0A0B7BMP9_9EUPU</name>
<protein>
    <submittedName>
        <fullName evidence="2">Uncharacterized protein</fullName>
    </submittedName>
</protein>
<dbReference type="EMBL" id="HACG01046761">
    <property type="protein sequence ID" value="CEK93626.1"/>
    <property type="molecule type" value="Transcribed_RNA"/>
</dbReference>
<organism evidence="2">
    <name type="scientific">Arion vulgaris</name>
    <dbReference type="NCBI Taxonomy" id="1028688"/>
    <lineage>
        <taxon>Eukaryota</taxon>
        <taxon>Metazoa</taxon>
        <taxon>Spiralia</taxon>
        <taxon>Lophotrochozoa</taxon>
        <taxon>Mollusca</taxon>
        <taxon>Gastropoda</taxon>
        <taxon>Heterobranchia</taxon>
        <taxon>Euthyneura</taxon>
        <taxon>Panpulmonata</taxon>
        <taxon>Eupulmonata</taxon>
        <taxon>Stylommatophora</taxon>
        <taxon>Helicina</taxon>
        <taxon>Arionoidea</taxon>
        <taxon>Arionidae</taxon>
        <taxon>Arion</taxon>
    </lineage>
</organism>
<evidence type="ECO:0000256" key="1">
    <source>
        <dbReference type="SAM" id="Phobius"/>
    </source>
</evidence>
<proteinExistence type="predicted"/>
<keyword evidence="1" id="KW-0472">Membrane</keyword>
<keyword evidence="1" id="KW-1133">Transmembrane helix</keyword>
<dbReference type="EMBL" id="HACG01046763">
    <property type="protein sequence ID" value="CEK93628.1"/>
    <property type="molecule type" value="Transcribed_RNA"/>
</dbReference>
<accession>A0A0B7BMP9</accession>